<dbReference type="EMBL" id="JANBUJ010001963">
    <property type="protein sequence ID" value="KAJ2765562.1"/>
    <property type="molecule type" value="Genomic_DNA"/>
</dbReference>
<comment type="caution">
    <text evidence="1">The sequence shown here is derived from an EMBL/GenBank/DDBJ whole genome shotgun (WGS) entry which is preliminary data.</text>
</comment>
<dbReference type="Proteomes" id="UP001140234">
    <property type="component" value="Unassembled WGS sequence"/>
</dbReference>
<organism evidence="1 2">
    <name type="scientific">Coemansia nantahalensis</name>
    <dbReference type="NCBI Taxonomy" id="2789366"/>
    <lineage>
        <taxon>Eukaryota</taxon>
        <taxon>Fungi</taxon>
        <taxon>Fungi incertae sedis</taxon>
        <taxon>Zoopagomycota</taxon>
        <taxon>Kickxellomycotina</taxon>
        <taxon>Kickxellomycetes</taxon>
        <taxon>Kickxellales</taxon>
        <taxon>Kickxellaceae</taxon>
        <taxon>Coemansia</taxon>
    </lineage>
</organism>
<sequence>MYTALSLLKPAALRLRQSPATMPALVAARSRSTAAAQAKQAGGSAPGKLYAFQAQLPKLPVPTLDETLPKYLRTVEPLLSKEDFARTRAVVEEFGQSAEGRVLQNRLEARAAEPGRANWLEEWWNDLSYMG</sequence>
<accession>A0ACC1JR57</accession>
<name>A0ACC1JR57_9FUNG</name>
<keyword evidence="2" id="KW-1185">Reference proteome</keyword>
<proteinExistence type="predicted"/>
<evidence type="ECO:0000313" key="2">
    <source>
        <dbReference type="Proteomes" id="UP001140234"/>
    </source>
</evidence>
<reference evidence="1" key="1">
    <citation type="submission" date="2022-07" db="EMBL/GenBank/DDBJ databases">
        <title>Phylogenomic reconstructions and comparative analyses of Kickxellomycotina fungi.</title>
        <authorList>
            <person name="Reynolds N.K."/>
            <person name="Stajich J.E."/>
            <person name="Barry K."/>
            <person name="Grigoriev I.V."/>
            <person name="Crous P."/>
            <person name="Smith M.E."/>
        </authorList>
    </citation>
    <scope>NUCLEOTIDE SEQUENCE</scope>
    <source>
        <strain evidence="1">CBS 109366</strain>
    </source>
</reference>
<feature type="non-terminal residue" evidence="1">
    <location>
        <position position="131"/>
    </location>
</feature>
<keyword evidence="1" id="KW-0808">Transferase</keyword>
<gene>
    <name evidence="1" type="primary">CAT2_2</name>
    <name evidence="1" type="ORF">IWQ57_004730</name>
</gene>
<protein>
    <submittedName>
        <fullName evidence="1">Carnitine O-acetyltransferase mitochondrial</fullName>
        <ecNumber evidence="1">2.3.1.7</ecNumber>
    </submittedName>
</protein>
<keyword evidence="1" id="KW-0012">Acyltransferase</keyword>
<dbReference type="EC" id="2.3.1.7" evidence="1"/>
<evidence type="ECO:0000313" key="1">
    <source>
        <dbReference type="EMBL" id="KAJ2765562.1"/>
    </source>
</evidence>